<name>A0A0D7W3C2_9FLAO</name>
<dbReference type="RefSeq" id="WP_044625920.1">
    <property type="nucleotide sequence ID" value="NZ_JTDV01000003.1"/>
</dbReference>
<keyword evidence="3" id="KW-1003">Cell membrane</keyword>
<feature type="transmembrane region" description="Helical" evidence="9">
    <location>
        <begin position="43"/>
        <end position="62"/>
    </location>
</feature>
<dbReference type="PANTHER" id="PTHR33281">
    <property type="entry name" value="UPF0187 PROTEIN YNEE"/>
    <property type="match status" value="1"/>
</dbReference>
<evidence type="ECO:0000256" key="8">
    <source>
        <dbReference type="ARBA" id="ARBA00034708"/>
    </source>
</evidence>
<dbReference type="AlphaFoldDB" id="A0A0D7W3C2"/>
<keyword evidence="6" id="KW-0406">Ion transport</keyword>
<evidence type="ECO:0000256" key="5">
    <source>
        <dbReference type="ARBA" id="ARBA00022989"/>
    </source>
</evidence>
<proteinExistence type="inferred from homology"/>
<feature type="transmembrane region" description="Helical" evidence="9">
    <location>
        <begin position="20"/>
        <end position="37"/>
    </location>
</feature>
<evidence type="ECO:0000256" key="6">
    <source>
        <dbReference type="ARBA" id="ARBA00023065"/>
    </source>
</evidence>
<sequence>MYTKKVFRAKDLAKWTRFETIFFIVFITAFVSAYYFFELSWLKIPWTPLALIGTAVAFVIGFQNNSAYGRIWEARKIWGGIVNTSRTFGMYVQDMVTNEYAINKVEESVLKNEIKTLTYRHIAWMTALRHAMRVGKPWETVVKEKTNKEWNAIVSPPEWKSGLESDLKPYLTEAEISQIMEKGNKQTALLYLQSKHLRALKEKGIIWEFSFLELESLLQELFALQGKSERIKNFPYPRQFATLNHYFMWIFVVLLPLAIVPQFAEIGADIAASNNTLGKVFIWLAIPFYVAVAWIFHTMERIGRTGENPFEGSANDVPISTIARGIEIDLRQNLGEAKADIPEQFPVIYDTQM</sequence>
<evidence type="ECO:0000313" key="11">
    <source>
        <dbReference type="Proteomes" id="UP000032361"/>
    </source>
</evidence>
<keyword evidence="5 9" id="KW-1133">Transmembrane helix</keyword>
<feature type="transmembrane region" description="Helical" evidence="9">
    <location>
        <begin position="276"/>
        <end position="296"/>
    </location>
</feature>
<comment type="subcellular location">
    <subcellularLocation>
        <location evidence="1">Cell membrane</location>
        <topology evidence="1">Multi-pass membrane protein</topology>
    </subcellularLocation>
</comment>
<evidence type="ECO:0000256" key="4">
    <source>
        <dbReference type="ARBA" id="ARBA00022692"/>
    </source>
</evidence>
<evidence type="ECO:0000256" key="7">
    <source>
        <dbReference type="ARBA" id="ARBA00023136"/>
    </source>
</evidence>
<protein>
    <submittedName>
        <fullName evidence="10">Membrane protein</fullName>
    </submittedName>
</protein>
<evidence type="ECO:0000256" key="3">
    <source>
        <dbReference type="ARBA" id="ARBA00022475"/>
    </source>
</evidence>
<dbReference type="Pfam" id="PF25539">
    <property type="entry name" value="Bestrophin_2"/>
    <property type="match status" value="1"/>
</dbReference>
<dbReference type="EMBL" id="JTDV01000003">
    <property type="protein sequence ID" value="KJD33529.1"/>
    <property type="molecule type" value="Genomic_DNA"/>
</dbReference>
<gene>
    <name evidence="10" type="ORF">PK35_06700</name>
</gene>
<dbReference type="InterPro" id="IPR044669">
    <property type="entry name" value="YneE/VCCN1/2-like"/>
</dbReference>
<comment type="caution">
    <text evidence="10">The sequence shown here is derived from an EMBL/GenBank/DDBJ whole genome shotgun (WGS) entry which is preliminary data.</text>
</comment>
<accession>A0A0D7W3C2</accession>
<dbReference type="PANTHER" id="PTHR33281:SF19">
    <property type="entry name" value="VOLTAGE-DEPENDENT ANION CHANNEL-FORMING PROTEIN YNEE"/>
    <property type="match status" value="1"/>
</dbReference>
<feature type="transmembrane region" description="Helical" evidence="9">
    <location>
        <begin position="246"/>
        <end position="264"/>
    </location>
</feature>
<dbReference type="PATRIC" id="fig|1382798.3.peg.2657"/>
<dbReference type="GO" id="GO:0005254">
    <property type="term" value="F:chloride channel activity"/>
    <property type="evidence" value="ECO:0007669"/>
    <property type="project" value="InterPro"/>
</dbReference>
<evidence type="ECO:0000256" key="9">
    <source>
        <dbReference type="SAM" id="Phobius"/>
    </source>
</evidence>
<reference evidence="10 11" key="1">
    <citation type="journal article" date="2015" name="Antonie Van Leeuwenhoek">
        <title>Tamlana nanhaiensis sp. nov., isolated from surface seawater collected from the South China Sea.</title>
        <authorList>
            <person name="Liu X."/>
            <person name="Lai Q."/>
            <person name="Du Y."/>
            <person name="Li G."/>
            <person name="Sun F."/>
            <person name="Shao Z."/>
        </authorList>
    </citation>
    <scope>NUCLEOTIDE SEQUENCE [LARGE SCALE GENOMIC DNA]</scope>
    <source>
        <strain evidence="10 11">FHC16</strain>
    </source>
</reference>
<comment type="similarity">
    <text evidence="8">Belongs to the anion channel-forming bestrophin (TC 1.A.46) family.</text>
</comment>
<keyword evidence="4 9" id="KW-0812">Transmembrane</keyword>
<keyword evidence="7 9" id="KW-0472">Membrane</keyword>
<keyword evidence="11" id="KW-1185">Reference proteome</keyword>
<evidence type="ECO:0000256" key="1">
    <source>
        <dbReference type="ARBA" id="ARBA00004651"/>
    </source>
</evidence>
<organism evidence="10 11">
    <name type="scientific">Neotamlana nanhaiensis</name>
    <dbReference type="NCBI Taxonomy" id="1382798"/>
    <lineage>
        <taxon>Bacteria</taxon>
        <taxon>Pseudomonadati</taxon>
        <taxon>Bacteroidota</taxon>
        <taxon>Flavobacteriia</taxon>
        <taxon>Flavobacteriales</taxon>
        <taxon>Flavobacteriaceae</taxon>
        <taxon>Neotamlana</taxon>
    </lineage>
</organism>
<evidence type="ECO:0000256" key="2">
    <source>
        <dbReference type="ARBA" id="ARBA00022448"/>
    </source>
</evidence>
<dbReference type="OrthoDB" id="445589at2"/>
<dbReference type="GO" id="GO:0005886">
    <property type="term" value="C:plasma membrane"/>
    <property type="evidence" value="ECO:0007669"/>
    <property type="project" value="UniProtKB-SubCell"/>
</dbReference>
<evidence type="ECO:0000313" key="10">
    <source>
        <dbReference type="EMBL" id="KJD33529.1"/>
    </source>
</evidence>
<keyword evidence="2" id="KW-0813">Transport</keyword>
<dbReference type="Proteomes" id="UP000032361">
    <property type="component" value="Unassembled WGS sequence"/>
</dbReference>